<evidence type="ECO:0008006" key="4">
    <source>
        <dbReference type="Google" id="ProtNLM"/>
    </source>
</evidence>
<evidence type="ECO:0000313" key="3">
    <source>
        <dbReference type="Proteomes" id="UP001642540"/>
    </source>
</evidence>
<keyword evidence="1" id="KW-1133">Transmembrane helix</keyword>
<sequence length="180" mass="21076">MDSSDSSLTSEDLLDVILRELNLEDDGATKENRCWDLPWSSDDDLQWENVDDPDCFLCGEECLDSNSFNKSFASQHIGFLQCSYCFNFFHRHNCILSLSDKMYYEYKCSRSWSCPTCIPEFRMNEIEVTFNVNFRIILSIFKAMYHLSNFFGHSPFYGIVEFFLCLHGLFYALLWSIDVG</sequence>
<keyword evidence="1" id="KW-0812">Transmembrane</keyword>
<accession>A0ABP1RV05</accession>
<reference evidence="2 3" key="1">
    <citation type="submission" date="2024-08" db="EMBL/GenBank/DDBJ databases">
        <authorList>
            <person name="Cucini C."/>
            <person name="Frati F."/>
        </authorList>
    </citation>
    <scope>NUCLEOTIDE SEQUENCE [LARGE SCALE GENOMIC DNA]</scope>
</reference>
<gene>
    <name evidence="2" type="ORF">ODALV1_LOCUS26474</name>
</gene>
<evidence type="ECO:0000313" key="2">
    <source>
        <dbReference type="EMBL" id="CAL8136504.1"/>
    </source>
</evidence>
<comment type="caution">
    <text evidence="2">The sequence shown here is derived from an EMBL/GenBank/DDBJ whole genome shotgun (WGS) entry which is preliminary data.</text>
</comment>
<feature type="transmembrane region" description="Helical" evidence="1">
    <location>
        <begin position="156"/>
        <end position="177"/>
    </location>
</feature>
<keyword evidence="1" id="KW-0472">Membrane</keyword>
<organism evidence="2 3">
    <name type="scientific">Orchesella dallaii</name>
    <dbReference type="NCBI Taxonomy" id="48710"/>
    <lineage>
        <taxon>Eukaryota</taxon>
        <taxon>Metazoa</taxon>
        <taxon>Ecdysozoa</taxon>
        <taxon>Arthropoda</taxon>
        <taxon>Hexapoda</taxon>
        <taxon>Collembola</taxon>
        <taxon>Entomobryomorpha</taxon>
        <taxon>Entomobryoidea</taxon>
        <taxon>Orchesellidae</taxon>
        <taxon>Orchesellinae</taxon>
        <taxon>Orchesella</taxon>
    </lineage>
</organism>
<dbReference type="EMBL" id="CAXLJM020000111">
    <property type="protein sequence ID" value="CAL8136504.1"/>
    <property type="molecule type" value="Genomic_DNA"/>
</dbReference>
<proteinExistence type="predicted"/>
<evidence type="ECO:0000256" key="1">
    <source>
        <dbReference type="SAM" id="Phobius"/>
    </source>
</evidence>
<dbReference type="Proteomes" id="UP001642540">
    <property type="component" value="Unassembled WGS sequence"/>
</dbReference>
<protein>
    <recommendedName>
        <fullName evidence="4">RING-type domain-containing protein</fullName>
    </recommendedName>
</protein>
<name>A0ABP1RV05_9HEXA</name>
<keyword evidence="3" id="KW-1185">Reference proteome</keyword>